<protein>
    <submittedName>
        <fullName evidence="1">SRPBCC family protein</fullName>
    </submittedName>
</protein>
<dbReference type="EMBL" id="BAABJP010000015">
    <property type="protein sequence ID" value="GAA5156669.1"/>
    <property type="molecule type" value="Genomic_DNA"/>
</dbReference>
<comment type="caution">
    <text evidence="1">The sequence shown here is derived from an EMBL/GenBank/DDBJ whole genome shotgun (WGS) entry which is preliminary data.</text>
</comment>
<sequence length="170" mass="18661">MEWTGARYADKPTVRVDTFVEAPPEAVWEIVSDPGRMPEMSNELDAIEWLDGASGPALGARFLGHSSHPATGGWQVPSEIVECEPTRAFSWAVADAENPSAVWRFTLEPEGDGTRLHQSAQLGPGPSMLTVAITRMPEKEQKIVFNRLREFEKNMTATLAAIKERVEGVG</sequence>
<evidence type="ECO:0000313" key="1">
    <source>
        <dbReference type="EMBL" id="GAA5156669.1"/>
    </source>
</evidence>
<name>A0ABP9Q644_9PSEU</name>
<keyword evidence="2" id="KW-1185">Reference proteome</keyword>
<gene>
    <name evidence="1" type="ORF">GCM10023321_32900</name>
</gene>
<dbReference type="InterPro" id="IPR023393">
    <property type="entry name" value="START-like_dom_sf"/>
</dbReference>
<dbReference type="Gene3D" id="3.30.530.20">
    <property type="match status" value="1"/>
</dbReference>
<dbReference type="Proteomes" id="UP001428817">
    <property type="component" value="Unassembled WGS sequence"/>
</dbReference>
<proteinExistence type="predicted"/>
<evidence type="ECO:0000313" key="2">
    <source>
        <dbReference type="Proteomes" id="UP001428817"/>
    </source>
</evidence>
<accession>A0ABP9Q644</accession>
<dbReference type="RefSeq" id="WP_185059643.1">
    <property type="nucleotide sequence ID" value="NZ_BAABJP010000015.1"/>
</dbReference>
<dbReference type="CDD" id="cd07812">
    <property type="entry name" value="SRPBCC"/>
    <property type="match status" value="1"/>
</dbReference>
<organism evidence="1 2">
    <name type="scientific">Pseudonocardia eucalypti</name>
    <dbReference type="NCBI Taxonomy" id="648755"/>
    <lineage>
        <taxon>Bacteria</taxon>
        <taxon>Bacillati</taxon>
        <taxon>Actinomycetota</taxon>
        <taxon>Actinomycetes</taxon>
        <taxon>Pseudonocardiales</taxon>
        <taxon>Pseudonocardiaceae</taxon>
        <taxon>Pseudonocardia</taxon>
    </lineage>
</organism>
<dbReference type="SUPFAM" id="SSF55961">
    <property type="entry name" value="Bet v1-like"/>
    <property type="match status" value="1"/>
</dbReference>
<dbReference type="Pfam" id="PF10604">
    <property type="entry name" value="Polyketide_cyc2"/>
    <property type="match status" value="1"/>
</dbReference>
<dbReference type="InterPro" id="IPR019587">
    <property type="entry name" value="Polyketide_cyclase/dehydratase"/>
</dbReference>
<reference evidence="2" key="1">
    <citation type="journal article" date="2019" name="Int. J. Syst. Evol. Microbiol.">
        <title>The Global Catalogue of Microorganisms (GCM) 10K type strain sequencing project: providing services to taxonomists for standard genome sequencing and annotation.</title>
        <authorList>
            <consortium name="The Broad Institute Genomics Platform"/>
            <consortium name="The Broad Institute Genome Sequencing Center for Infectious Disease"/>
            <person name="Wu L."/>
            <person name="Ma J."/>
        </authorList>
    </citation>
    <scope>NUCLEOTIDE SEQUENCE [LARGE SCALE GENOMIC DNA]</scope>
    <source>
        <strain evidence="2">JCM 18303</strain>
    </source>
</reference>